<accession>A0A8X6PZL6</accession>
<evidence type="ECO:0000313" key="2">
    <source>
        <dbReference type="Proteomes" id="UP000887013"/>
    </source>
</evidence>
<name>A0A8X6PZL6_NEPPI</name>
<dbReference type="EMBL" id="BMAW01121280">
    <property type="protein sequence ID" value="GFT93368.1"/>
    <property type="molecule type" value="Genomic_DNA"/>
</dbReference>
<sequence length="93" mass="10786">MLGSSVYTRYMLKARYVVTDDMLWGEWAMNHDAVILCVEDERITMLYAGECEQRLNHAIAAQRYVGDIDMRRSIFMAEEGEQREDGYLLNPCG</sequence>
<protein>
    <submittedName>
        <fullName evidence="1">Uncharacterized protein</fullName>
    </submittedName>
</protein>
<dbReference type="AlphaFoldDB" id="A0A8X6PZL6"/>
<evidence type="ECO:0000313" key="1">
    <source>
        <dbReference type="EMBL" id="GFT93368.1"/>
    </source>
</evidence>
<dbReference type="Proteomes" id="UP000887013">
    <property type="component" value="Unassembled WGS sequence"/>
</dbReference>
<reference evidence="1" key="1">
    <citation type="submission" date="2020-08" db="EMBL/GenBank/DDBJ databases">
        <title>Multicomponent nature underlies the extraordinary mechanical properties of spider dragline silk.</title>
        <authorList>
            <person name="Kono N."/>
            <person name="Nakamura H."/>
            <person name="Mori M."/>
            <person name="Yoshida Y."/>
            <person name="Ohtoshi R."/>
            <person name="Malay A.D."/>
            <person name="Moran D.A.P."/>
            <person name="Tomita M."/>
            <person name="Numata K."/>
            <person name="Arakawa K."/>
        </authorList>
    </citation>
    <scope>NUCLEOTIDE SEQUENCE</scope>
</reference>
<proteinExistence type="predicted"/>
<keyword evidence="2" id="KW-1185">Reference proteome</keyword>
<gene>
    <name evidence="1" type="ORF">NPIL_490701</name>
</gene>
<comment type="caution">
    <text evidence="1">The sequence shown here is derived from an EMBL/GenBank/DDBJ whole genome shotgun (WGS) entry which is preliminary data.</text>
</comment>
<organism evidence="1 2">
    <name type="scientific">Nephila pilipes</name>
    <name type="common">Giant wood spider</name>
    <name type="synonym">Nephila maculata</name>
    <dbReference type="NCBI Taxonomy" id="299642"/>
    <lineage>
        <taxon>Eukaryota</taxon>
        <taxon>Metazoa</taxon>
        <taxon>Ecdysozoa</taxon>
        <taxon>Arthropoda</taxon>
        <taxon>Chelicerata</taxon>
        <taxon>Arachnida</taxon>
        <taxon>Araneae</taxon>
        <taxon>Araneomorphae</taxon>
        <taxon>Entelegynae</taxon>
        <taxon>Araneoidea</taxon>
        <taxon>Nephilidae</taxon>
        <taxon>Nephila</taxon>
    </lineage>
</organism>